<dbReference type="RefSeq" id="WP_089752072.1">
    <property type="nucleotide sequence ID" value="NZ_FOOG01000017.1"/>
</dbReference>
<dbReference type="InterPro" id="IPR026055">
    <property type="entry name" value="FAR"/>
</dbReference>
<evidence type="ECO:0000313" key="3">
    <source>
        <dbReference type="Proteomes" id="UP000198897"/>
    </source>
</evidence>
<sequence>MNILLTGATGFLGKQLTIRLLQEGHSVYALARNEKKSESLMESVPTALQPELTVVKGDIGKENVGVSEEAMEGLKDTIDTVYHIAAYLSFDDTEKEQLFDINVNGTKRILDLSRRIRVKRFFHVSTAYTLGDQLHAEEELHPLDNPFVNYYEKSKCEAEHLVYSYGEFFNVNIFRPSIIVGDSQTGEADTTFALYGVMRSFEIMKKRLDRQKTSPDDKIKFLCNRDTAQNIVPIDYVVDVLTAGLTHAENKKIYHITNSNPPSNQVVFEALKRELNFYNVQLVPTDYQGELTEQELRFNEPMKVFHQYLDKTLTFDDSNTQALLKKNGTEPLDLNDTVLMTILAGR</sequence>
<name>A0A1I2N6V7_9BACI</name>
<proteinExistence type="predicted"/>
<dbReference type="InterPro" id="IPR036291">
    <property type="entry name" value="NAD(P)-bd_dom_sf"/>
</dbReference>
<accession>A0A1I2N6V7</accession>
<reference evidence="3" key="1">
    <citation type="submission" date="2016-10" db="EMBL/GenBank/DDBJ databases">
        <authorList>
            <person name="Varghese N."/>
            <person name="Submissions S."/>
        </authorList>
    </citation>
    <scope>NUCLEOTIDE SEQUENCE [LARGE SCALE GENOMIC DNA]</scope>
    <source>
        <strain evidence="3">FP5</strain>
    </source>
</reference>
<gene>
    <name evidence="2" type="ORF">SAMN05216353_11766</name>
</gene>
<evidence type="ECO:0000313" key="2">
    <source>
        <dbReference type="EMBL" id="SFF99198.1"/>
    </source>
</evidence>
<dbReference type="EMBL" id="FOOG01000017">
    <property type="protein sequence ID" value="SFF99198.1"/>
    <property type="molecule type" value="Genomic_DNA"/>
</dbReference>
<dbReference type="Gene3D" id="3.40.50.720">
    <property type="entry name" value="NAD(P)-binding Rossmann-like Domain"/>
    <property type="match status" value="1"/>
</dbReference>
<dbReference type="SUPFAM" id="SSF51735">
    <property type="entry name" value="NAD(P)-binding Rossmann-fold domains"/>
    <property type="match status" value="1"/>
</dbReference>
<dbReference type="AlphaFoldDB" id="A0A1I2N6V7"/>
<dbReference type="Pfam" id="PF07993">
    <property type="entry name" value="NAD_binding_4"/>
    <property type="match status" value="1"/>
</dbReference>
<dbReference type="GO" id="GO:0080019">
    <property type="term" value="F:alcohol-forming very long-chain fatty acyl-CoA reductase activity"/>
    <property type="evidence" value="ECO:0007669"/>
    <property type="project" value="InterPro"/>
</dbReference>
<dbReference type="InterPro" id="IPR013120">
    <property type="entry name" value="FAR_NAD-bd"/>
</dbReference>
<dbReference type="CDD" id="cd05263">
    <property type="entry name" value="MupV_like_SDR_e"/>
    <property type="match status" value="1"/>
</dbReference>
<keyword evidence="3" id="KW-1185">Reference proteome</keyword>
<protein>
    <submittedName>
        <fullName evidence="2">Nucleoside-diphosphate-sugar epimerase</fullName>
    </submittedName>
</protein>
<organism evidence="2 3">
    <name type="scientific">Halobacillus alkaliphilus</name>
    <dbReference type="NCBI Taxonomy" id="396056"/>
    <lineage>
        <taxon>Bacteria</taxon>
        <taxon>Bacillati</taxon>
        <taxon>Bacillota</taxon>
        <taxon>Bacilli</taxon>
        <taxon>Bacillales</taxon>
        <taxon>Bacillaceae</taxon>
        <taxon>Halobacillus</taxon>
    </lineage>
</organism>
<evidence type="ECO:0000259" key="1">
    <source>
        <dbReference type="Pfam" id="PF07993"/>
    </source>
</evidence>
<dbReference type="Proteomes" id="UP000198897">
    <property type="component" value="Unassembled WGS sequence"/>
</dbReference>
<dbReference type="OrthoDB" id="9807212at2"/>
<dbReference type="PANTHER" id="PTHR11011">
    <property type="entry name" value="MALE STERILITY PROTEIN 2-RELATED"/>
    <property type="match status" value="1"/>
</dbReference>
<feature type="domain" description="Thioester reductase (TE)" evidence="1">
    <location>
        <begin position="5"/>
        <end position="240"/>
    </location>
</feature>